<dbReference type="Proteomes" id="UP000053660">
    <property type="component" value="Unassembled WGS sequence"/>
</dbReference>
<reference evidence="1 2" key="1">
    <citation type="submission" date="2014-03" db="EMBL/GenBank/DDBJ databases">
        <title>Draft genome of the hookworm Oesophagostomum dentatum.</title>
        <authorList>
            <person name="Mitreva M."/>
        </authorList>
    </citation>
    <scope>NUCLEOTIDE SEQUENCE [LARGE SCALE GENOMIC DNA]</scope>
    <source>
        <strain evidence="1 2">OD-Hann</strain>
    </source>
</reference>
<proteinExistence type="predicted"/>
<gene>
    <name evidence="1" type="ORF">OESDEN_12125</name>
</gene>
<organism evidence="1 2">
    <name type="scientific">Oesophagostomum dentatum</name>
    <name type="common">Nodular worm</name>
    <dbReference type="NCBI Taxonomy" id="61180"/>
    <lineage>
        <taxon>Eukaryota</taxon>
        <taxon>Metazoa</taxon>
        <taxon>Ecdysozoa</taxon>
        <taxon>Nematoda</taxon>
        <taxon>Chromadorea</taxon>
        <taxon>Rhabditida</taxon>
        <taxon>Rhabditina</taxon>
        <taxon>Rhabditomorpha</taxon>
        <taxon>Strongyloidea</taxon>
        <taxon>Strongylidae</taxon>
        <taxon>Oesophagostomum</taxon>
    </lineage>
</organism>
<protein>
    <submittedName>
        <fullName evidence="1">Uncharacterized protein</fullName>
    </submittedName>
</protein>
<accession>A0A0B1SY36</accession>
<name>A0A0B1SY36_OESDE</name>
<keyword evidence="2" id="KW-1185">Reference proteome</keyword>
<evidence type="ECO:0000313" key="2">
    <source>
        <dbReference type="Proteomes" id="UP000053660"/>
    </source>
</evidence>
<dbReference type="EMBL" id="KN556462">
    <property type="protein sequence ID" value="KHJ88085.1"/>
    <property type="molecule type" value="Genomic_DNA"/>
</dbReference>
<sequence>MLCERFHKRLKHDILEGKANVRIDSLINILISLVTEMEEDREIMAINKAYRFGRWIQLSVGDTGFRPYER</sequence>
<evidence type="ECO:0000313" key="1">
    <source>
        <dbReference type="EMBL" id="KHJ88085.1"/>
    </source>
</evidence>
<dbReference type="AlphaFoldDB" id="A0A0B1SY36"/>